<sequence length="447" mass="50947">MSASSIFIPTILKEFHSTPQGGHSGFYRTYRRLAANLYWKGMKKDIQTFVQNCTVCQCNKYATSTPGGLLQPLPIPNQVWADISMDFITGLPKSKGFEAIFVVVDRLSKYAHFILLKRPYSARSLAETFTKEVVRLHGIPESIVSDRDPIFVSNFWQELFKQQGTFLKFSTAYHPQTDGQTEVVNRCLETFLRCFIVDQPKTWAMWLPWAEYWYNTTFHASTGTTPFEVVYGRSPPVITNYLPGEVKVEAVQRDLADRDECLRQLKHHLSRASDRMKTQADRHRKERSFEVGDLVFLKLRPHVQQSVAARICPKLSPRYFGPFKVIERVGAVAYRLELPPTSRIHPVFHVSLLKKAVGDAVVHSTLPASLEASEDSIWEPETALEQRTVIRHGISISQVLIHWKNKPIEEATWEDKDFIIGQFPSFSLEDKAVSLGGGNDSAQTKEK</sequence>
<dbReference type="GO" id="GO:0004190">
    <property type="term" value="F:aspartic-type endopeptidase activity"/>
    <property type="evidence" value="ECO:0007669"/>
    <property type="project" value="UniProtKB-KW"/>
</dbReference>
<feature type="domain" description="Integrase catalytic" evidence="11">
    <location>
        <begin position="70"/>
        <end position="234"/>
    </location>
</feature>
<dbReference type="InterPro" id="IPR001584">
    <property type="entry name" value="Integrase_cat-core"/>
</dbReference>
<keyword evidence="10" id="KW-0233">DNA recombination</keyword>
<dbReference type="PANTHER" id="PTHR37984">
    <property type="entry name" value="PROTEIN CBG26694"/>
    <property type="match status" value="1"/>
</dbReference>
<keyword evidence="1" id="KW-0645">Protease</keyword>
<dbReference type="Pfam" id="PF17921">
    <property type="entry name" value="Integrase_H2C2"/>
    <property type="match status" value="1"/>
</dbReference>
<organism evidence="12 13">
    <name type="scientific">Trifolium pratense</name>
    <name type="common">Red clover</name>
    <dbReference type="NCBI Taxonomy" id="57577"/>
    <lineage>
        <taxon>Eukaryota</taxon>
        <taxon>Viridiplantae</taxon>
        <taxon>Streptophyta</taxon>
        <taxon>Embryophyta</taxon>
        <taxon>Tracheophyta</taxon>
        <taxon>Spermatophyta</taxon>
        <taxon>Magnoliopsida</taxon>
        <taxon>eudicotyledons</taxon>
        <taxon>Gunneridae</taxon>
        <taxon>Pentapetalae</taxon>
        <taxon>rosids</taxon>
        <taxon>fabids</taxon>
        <taxon>Fabales</taxon>
        <taxon>Fabaceae</taxon>
        <taxon>Papilionoideae</taxon>
        <taxon>50 kb inversion clade</taxon>
        <taxon>NPAAA clade</taxon>
        <taxon>Hologalegina</taxon>
        <taxon>IRL clade</taxon>
        <taxon>Trifolieae</taxon>
        <taxon>Trifolium</taxon>
    </lineage>
</organism>
<evidence type="ECO:0000256" key="9">
    <source>
        <dbReference type="ARBA" id="ARBA00023125"/>
    </source>
</evidence>
<dbReference type="GO" id="GO:0003677">
    <property type="term" value="F:DNA binding"/>
    <property type="evidence" value="ECO:0007669"/>
    <property type="project" value="UniProtKB-KW"/>
</dbReference>
<evidence type="ECO:0000256" key="2">
    <source>
        <dbReference type="ARBA" id="ARBA00022723"/>
    </source>
</evidence>
<dbReference type="GO" id="GO:0015074">
    <property type="term" value="P:DNA integration"/>
    <property type="evidence" value="ECO:0007669"/>
    <property type="project" value="UniProtKB-KW"/>
</dbReference>
<reference evidence="12 13" key="1">
    <citation type="journal article" date="2014" name="Am. J. Bot.">
        <title>Genome assembly and annotation for red clover (Trifolium pratense; Fabaceae).</title>
        <authorList>
            <person name="Istvanek J."/>
            <person name="Jaros M."/>
            <person name="Krenek A."/>
            <person name="Repkova J."/>
        </authorList>
    </citation>
    <scope>NUCLEOTIDE SEQUENCE [LARGE SCALE GENOMIC DNA]</scope>
    <source>
        <strain evidence="13">cv. Tatra</strain>
        <tissue evidence="12">Young leaves</tissue>
    </source>
</reference>
<keyword evidence="6" id="KW-0229">DNA integration</keyword>
<evidence type="ECO:0000256" key="6">
    <source>
        <dbReference type="ARBA" id="ARBA00022908"/>
    </source>
</evidence>
<evidence type="ECO:0000259" key="11">
    <source>
        <dbReference type="PROSITE" id="PS50994"/>
    </source>
</evidence>
<dbReference type="GO" id="GO:0003887">
    <property type="term" value="F:DNA-directed DNA polymerase activity"/>
    <property type="evidence" value="ECO:0007669"/>
    <property type="project" value="UniProtKB-KW"/>
</dbReference>
<protein>
    <submittedName>
        <fullName evidence="12">Retrotransposon Ty-3/Gypsy protein</fullName>
    </submittedName>
</protein>
<dbReference type="Pfam" id="PF24626">
    <property type="entry name" value="SH3_Tf2-1"/>
    <property type="match status" value="1"/>
</dbReference>
<dbReference type="GO" id="GO:0046872">
    <property type="term" value="F:metal ion binding"/>
    <property type="evidence" value="ECO:0007669"/>
    <property type="project" value="UniProtKB-KW"/>
</dbReference>
<dbReference type="InterPro" id="IPR056924">
    <property type="entry name" value="SH3_Tf2-1"/>
</dbReference>
<keyword evidence="3" id="KW-0064">Aspartyl protease</keyword>
<keyword evidence="2" id="KW-0479">Metal-binding</keyword>
<dbReference type="FunFam" id="1.10.340.70:FF:000001">
    <property type="entry name" value="Retrovirus-related Pol polyprotein from transposon gypsy-like Protein"/>
    <property type="match status" value="1"/>
</dbReference>
<dbReference type="InterPro" id="IPR012337">
    <property type="entry name" value="RNaseH-like_sf"/>
</dbReference>
<evidence type="ECO:0000256" key="7">
    <source>
        <dbReference type="ARBA" id="ARBA00022918"/>
    </source>
</evidence>
<dbReference type="STRING" id="57577.A0A2K3MEN3"/>
<dbReference type="GO" id="GO:0003964">
    <property type="term" value="F:RNA-directed DNA polymerase activity"/>
    <property type="evidence" value="ECO:0007669"/>
    <property type="project" value="UniProtKB-KW"/>
</dbReference>
<keyword evidence="9" id="KW-0238">DNA-binding</keyword>
<dbReference type="GO" id="GO:0006508">
    <property type="term" value="P:proteolysis"/>
    <property type="evidence" value="ECO:0007669"/>
    <property type="project" value="UniProtKB-KW"/>
</dbReference>
<dbReference type="PANTHER" id="PTHR37984:SF5">
    <property type="entry name" value="PROTEIN NYNRIN-LIKE"/>
    <property type="match status" value="1"/>
</dbReference>
<dbReference type="InterPro" id="IPR041588">
    <property type="entry name" value="Integrase_H2C2"/>
</dbReference>
<dbReference type="GO" id="GO:0006310">
    <property type="term" value="P:DNA recombination"/>
    <property type="evidence" value="ECO:0007669"/>
    <property type="project" value="UniProtKB-KW"/>
</dbReference>
<keyword evidence="4" id="KW-0378">Hydrolase</keyword>
<dbReference type="Gene3D" id="3.30.420.10">
    <property type="entry name" value="Ribonuclease H-like superfamily/Ribonuclease H"/>
    <property type="match status" value="1"/>
</dbReference>
<keyword evidence="8" id="KW-0239">DNA-directed DNA polymerase</keyword>
<dbReference type="AlphaFoldDB" id="A0A2K3MEN3"/>
<keyword evidence="8" id="KW-0548">Nucleotidyltransferase</keyword>
<dbReference type="InterPro" id="IPR016197">
    <property type="entry name" value="Chromo-like_dom_sf"/>
</dbReference>
<dbReference type="SUPFAM" id="SSF54160">
    <property type="entry name" value="Chromo domain-like"/>
    <property type="match status" value="1"/>
</dbReference>
<reference evidence="12 13" key="2">
    <citation type="journal article" date="2017" name="Front. Plant Sci.">
        <title>Gene Classification and Mining of Molecular Markers Useful in Red Clover (Trifolium pratense) Breeding.</title>
        <authorList>
            <person name="Istvanek J."/>
            <person name="Dluhosova J."/>
            <person name="Dluhos P."/>
            <person name="Patkova L."/>
            <person name="Nedelnik J."/>
            <person name="Repkova J."/>
        </authorList>
    </citation>
    <scope>NUCLEOTIDE SEQUENCE [LARGE SCALE GENOMIC DNA]</scope>
    <source>
        <strain evidence="13">cv. Tatra</strain>
        <tissue evidence="12">Young leaves</tissue>
    </source>
</reference>
<feature type="non-terminal residue" evidence="12">
    <location>
        <position position="447"/>
    </location>
</feature>
<evidence type="ECO:0000313" key="12">
    <source>
        <dbReference type="EMBL" id="PNX89250.1"/>
    </source>
</evidence>
<dbReference type="Pfam" id="PF00665">
    <property type="entry name" value="rve"/>
    <property type="match status" value="1"/>
</dbReference>
<evidence type="ECO:0000256" key="10">
    <source>
        <dbReference type="ARBA" id="ARBA00023172"/>
    </source>
</evidence>
<dbReference type="EMBL" id="ASHM01059162">
    <property type="protein sequence ID" value="PNX89250.1"/>
    <property type="molecule type" value="Genomic_DNA"/>
</dbReference>
<keyword evidence="5" id="KW-0460">Magnesium</keyword>
<gene>
    <name evidence="12" type="ORF">L195_g045368</name>
</gene>
<dbReference type="Proteomes" id="UP000236291">
    <property type="component" value="Unassembled WGS sequence"/>
</dbReference>
<dbReference type="SUPFAM" id="SSF53098">
    <property type="entry name" value="Ribonuclease H-like"/>
    <property type="match status" value="1"/>
</dbReference>
<name>A0A2K3MEN3_TRIPR</name>
<dbReference type="InterPro" id="IPR036397">
    <property type="entry name" value="RNaseH_sf"/>
</dbReference>
<keyword evidence="8" id="KW-0808">Transferase</keyword>
<proteinExistence type="predicted"/>
<dbReference type="FunFam" id="3.30.420.10:FF:000219">
    <property type="entry name" value="Putative retroelement"/>
    <property type="match status" value="1"/>
</dbReference>
<accession>A0A2K3MEN3</accession>
<dbReference type="Gene3D" id="1.10.340.70">
    <property type="match status" value="1"/>
</dbReference>
<evidence type="ECO:0000256" key="8">
    <source>
        <dbReference type="ARBA" id="ARBA00022932"/>
    </source>
</evidence>
<dbReference type="PROSITE" id="PS50994">
    <property type="entry name" value="INTEGRASE"/>
    <property type="match status" value="1"/>
</dbReference>
<evidence type="ECO:0000256" key="1">
    <source>
        <dbReference type="ARBA" id="ARBA00022670"/>
    </source>
</evidence>
<evidence type="ECO:0000313" key="13">
    <source>
        <dbReference type="Proteomes" id="UP000236291"/>
    </source>
</evidence>
<comment type="caution">
    <text evidence="12">The sequence shown here is derived from an EMBL/GenBank/DDBJ whole genome shotgun (WGS) entry which is preliminary data.</text>
</comment>
<evidence type="ECO:0000256" key="3">
    <source>
        <dbReference type="ARBA" id="ARBA00022750"/>
    </source>
</evidence>
<evidence type="ECO:0000256" key="5">
    <source>
        <dbReference type="ARBA" id="ARBA00022842"/>
    </source>
</evidence>
<evidence type="ECO:0000256" key="4">
    <source>
        <dbReference type="ARBA" id="ARBA00022801"/>
    </source>
</evidence>
<keyword evidence="7" id="KW-0695">RNA-directed DNA polymerase</keyword>
<dbReference type="InterPro" id="IPR050951">
    <property type="entry name" value="Retrovirus_Pol_polyprotein"/>
</dbReference>